<evidence type="ECO:0000313" key="5">
    <source>
        <dbReference type="Proteomes" id="UP000199167"/>
    </source>
</evidence>
<evidence type="ECO:0000259" key="3">
    <source>
        <dbReference type="Pfam" id="PF13632"/>
    </source>
</evidence>
<keyword evidence="5" id="KW-1185">Reference proteome</keyword>
<sequence length="331" mass="36378">MTNAIEHAIGVVIIGRNEGARLVRCLASVTGFAGRVIYVDSGSTDGSVAEAAAAGAEVVVLDMSRPFTAARARNAGLAALGVHEGLGTASDDAPEYIQFIDGDCEMDANWLEQGLNFLDSRHDVAVVSGRLRERHPDASIYNALCDEEWDAPVGETHYCGGIALMRKRALTQTGLFDSRMIAGEEPELCLRLQDDGWKIWRLPDEMALHDAAMMRFDQFWARMRRGGFAYALWTDMHGRGRNGLGARMMLRSLFWGAVLPISVLLAAVIVSPWAFALLLIYPLHMLQLVRRGHRPGTAMLLVVGKFAEAKGVVDFYLSKWRGKPVGLIEHK</sequence>
<keyword evidence="1" id="KW-0812">Transmembrane</keyword>
<evidence type="ECO:0000259" key="2">
    <source>
        <dbReference type="Pfam" id="PF00535"/>
    </source>
</evidence>
<gene>
    <name evidence="4" type="ORF">SAMN04488515_3197</name>
</gene>
<dbReference type="Proteomes" id="UP000199167">
    <property type="component" value="Unassembled WGS sequence"/>
</dbReference>
<dbReference type="InterPro" id="IPR001173">
    <property type="entry name" value="Glyco_trans_2-like"/>
</dbReference>
<evidence type="ECO:0000313" key="4">
    <source>
        <dbReference type="EMBL" id="SEW44465.1"/>
    </source>
</evidence>
<feature type="transmembrane region" description="Helical" evidence="1">
    <location>
        <begin position="253"/>
        <end position="281"/>
    </location>
</feature>
<organism evidence="4 5">
    <name type="scientific">Cognatiyoonia koreensis</name>
    <dbReference type="NCBI Taxonomy" id="364200"/>
    <lineage>
        <taxon>Bacteria</taxon>
        <taxon>Pseudomonadati</taxon>
        <taxon>Pseudomonadota</taxon>
        <taxon>Alphaproteobacteria</taxon>
        <taxon>Rhodobacterales</taxon>
        <taxon>Paracoccaceae</taxon>
        <taxon>Cognatiyoonia</taxon>
    </lineage>
</organism>
<dbReference type="Pfam" id="PF00535">
    <property type="entry name" value="Glycos_transf_2"/>
    <property type="match status" value="1"/>
</dbReference>
<feature type="domain" description="Glycosyltransferase 2-like" evidence="3">
    <location>
        <begin position="154"/>
        <end position="281"/>
    </location>
</feature>
<evidence type="ECO:0000256" key="1">
    <source>
        <dbReference type="SAM" id="Phobius"/>
    </source>
</evidence>
<keyword evidence="1" id="KW-1133">Transmembrane helix</keyword>
<dbReference type="InterPro" id="IPR029044">
    <property type="entry name" value="Nucleotide-diphossugar_trans"/>
</dbReference>
<dbReference type="GO" id="GO:0016740">
    <property type="term" value="F:transferase activity"/>
    <property type="evidence" value="ECO:0007669"/>
    <property type="project" value="UniProtKB-KW"/>
</dbReference>
<proteinExistence type="predicted"/>
<feature type="domain" description="Glycosyltransferase 2-like" evidence="2">
    <location>
        <begin position="11"/>
        <end position="136"/>
    </location>
</feature>
<dbReference type="STRING" id="364200.SAMN04488515_3197"/>
<dbReference type="PANTHER" id="PTHR43646">
    <property type="entry name" value="GLYCOSYLTRANSFERASE"/>
    <property type="match status" value="1"/>
</dbReference>
<dbReference type="AlphaFoldDB" id="A0A1I0RSW3"/>
<keyword evidence="1" id="KW-0472">Membrane</keyword>
<dbReference type="Gene3D" id="3.90.550.10">
    <property type="entry name" value="Spore Coat Polysaccharide Biosynthesis Protein SpsA, Chain A"/>
    <property type="match status" value="1"/>
</dbReference>
<dbReference type="SUPFAM" id="SSF53448">
    <property type="entry name" value="Nucleotide-diphospho-sugar transferases"/>
    <property type="match status" value="1"/>
</dbReference>
<reference evidence="4 5" key="1">
    <citation type="submission" date="2016-10" db="EMBL/GenBank/DDBJ databases">
        <authorList>
            <person name="de Groot N.N."/>
        </authorList>
    </citation>
    <scope>NUCLEOTIDE SEQUENCE [LARGE SCALE GENOMIC DNA]</scope>
    <source>
        <strain evidence="4 5">DSM 17925</strain>
    </source>
</reference>
<dbReference type="Pfam" id="PF13632">
    <property type="entry name" value="Glyco_trans_2_3"/>
    <property type="match status" value="1"/>
</dbReference>
<dbReference type="OrthoDB" id="8416156at2"/>
<name>A0A1I0RSW3_9RHOB</name>
<accession>A0A1I0RSW3</accession>
<dbReference type="EMBL" id="FOIZ01000002">
    <property type="protein sequence ID" value="SEW44465.1"/>
    <property type="molecule type" value="Genomic_DNA"/>
</dbReference>
<dbReference type="RefSeq" id="WP_089996861.1">
    <property type="nucleotide sequence ID" value="NZ_FOIZ01000002.1"/>
</dbReference>
<keyword evidence="4" id="KW-0808">Transferase</keyword>
<dbReference type="PANTHER" id="PTHR43646:SF6">
    <property type="entry name" value="PRE-MYCOFACTOCIN GLYCOSYLTRANSFERASE"/>
    <property type="match status" value="1"/>
</dbReference>
<protein>
    <submittedName>
        <fullName evidence="4">Glycosyltransferase, GT2 family</fullName>
    </submittedName>
</protein>